<dbReference type="Proteomes" id="UP000228528">
    <property type="component" value="Unassembled WGS sequence"/>
</dbReference>
<gene>
    <name evidence="1" type="ORF">COU30_02635</name>
</gene>
<organism evidence="1 2">
    <name type="scientific">Candidatus Magasanikbacteria bacterium CG10_big_fil_rev_8_21_14_0_10_38_6</name>
    <dbReference type="NCBI Taxonomy" id="1974647"/>
    <lineage>
        <taxon>Bacteria</taxon>
        <taxon>Candidatus Magasanikiibacteriota</taxon>
    </lineage>
</organism>
<evidence type="ECO:0000313" key="1">
    <source>
        <dbReference type="EMBL" id="PIR77412.1"/>
    </source>
</evidence>
<proteinExistence type="predicted"/>
<dbReference type="AlphaFoldDB" id="A0A2M6P0Z9"/>
<comment type="caution">
    <text evidence="1">The sequence shown here is derived from an EMBL/GenBank/DDBJ whole genome shotgun (WGS) entry which is preliminary data.</text>
</comment>
<accession>A0A2M6P0Z9</accession>
<dbReference type="EMBL" id="PFBW01000114">
    <property type="protein sequence ID" value="PIR77412.1"/>
    <property type="molecule type" value="Genomic_DNA"/>
</dbReference>
<reference evidence="2" key="1">
    <citation type="submission" date="2017-09" db="EMBL/GenBank/DDBJ databases">
        <title>Depth-based differentiation of microbial function through sediment-hosted aquifers and enrichment of novel symbionts in the deep terrestrial subsurface.</title>
        <authorList>
            <person name="Probst A.J."/>
            <person name="Ladd B."/>
            <person name="Jarett J.K."/>
            <person name="Geller-Mcgrath D.E."/>
            <person name="Sieber C.M.K."/>
            <person name="Emerson J.B."/>
            <person name="Anantharaman K."/>
            <person name="Thomas B.C."/>
            <person name="Malmstrom R."/>
            <person name="Stieglmeier M."/>
            <person name="Klingl A."/>
            <person name="Woyke T."/>
            <person name="Ryan C.M."/>
            <person name="Banfield J.F."/>
        </authorList>
    </citation>
    <scope>NUCLEOTIDE SEQUENCE [LARGE SCALE GENOMIC DNA]</scope>
</reference>
<protein>
    <submittedName>
        <fullName evidence="1">Uncharacterized protein</fullName>
    </submittedName>
</protein>
<evidence type="ECO:0000313" key="2">
    <source>
        <dbReference type="Proteomes" id="UP000228528"/>
    </source>
</evidence>
<name>A0A2M6P0Z9_9BACT</name>
<sequence length="148" mass="16826">MSLVIAGVLQAYDIGEVIDTRLSNQIPQYTRIAHTRDMRWHNPEHGIIAGIVTDIPEPTIFMITDKEGNVWHIIVSSTQYIKAGKKVRIIGSIDEQGNIIAQKALSWQGNKLPAPQFFFMHSENERKNNALRNTIMTGPEQREIIYSQ</sequence>